<dbReference type="AlphaFoldDB" id="A0AAV7WG87"/>
<comment type="caution">
    <text evidence="1">The sequence shown here is derived from an EMBL/GenBank/DDBJ whole genome shotgun (WGS) entry which is preliminary data.</text>
</comment>
<dbReference type="EMBL" id="JANPWB010000002">
    <property type="protein sequence ID" value="KAJ1211583.1"/>
    <property type="molecule type" value="Genomic_DNA"/>
</dbReference>
<protein>
    <recommendedName>
        <fullName evidence="3">Retrotransposon gag domain-containing protein</fullName>
    </recommendedName>
</protein>
<accession>A0AAV7WG87</accession>
<sequence>MGRLPGTVCQYGADRTTNPANCEEEKRAAHVATTLSTGEVDVYDAAVRVLNLQLNPDFERFKLRQARQRDGESIDQFYAQLRELASRCMEDDPPKEIQAQIFQGC</sequence>
<keyword evidence="2" id="KW-1185">Reference proteome</keyword>
<proteinExistence type="predicted"/>
<evidence type="ECO:0000313" key="2">
    <source>
        <dbReference type="Proteomes" id="UP001066276"/>
    </source>
</evidence>
<gene>
    <name evidence="1" type="ORF">NDU88_006941</name>
</gene>
<evidence type="ECO:0000313" key="1">
    <source>
        <dbReference type="EMBL" id="KAJ1211583.1"/>
    </source>
</evidence>
<organism evidence="1 2">
    <name type="scientific">Pleurodeles waltl</name>
    <name type="common">Iberian ribbed newt</name>
    <dbReference type="NCBI Taxonomy" id="8319"/>
    <lineage>
        <taxon>Eukaryota</taxon>
        <taxon>Metazoa</taxon>
        <taxon>Chordata</taxon>
        <taxon>Craniata</taxon>
        <taxon>Vertebrata</taxon>
        <taxon>Euteleostomi</taxon>
        <taxon>Amphibia</taxon>
        <taxon>Batrachia</taxon>
        <taxon>Caudata</taxon>
        <taxon>Salamandroidea</taxon>
        <taxon>Salamandridae</taxon>
        <taxon>Pleurodelinae</taxon>
        <taxon>Pleurodeles</taxon>
    </lineage>
</organism>
<reference evidence="1" key="1">
    <citation type="journal article" date="2022" name="bioRxiv">
        <title>Sequencing and chromosome-scale assembly of the giantPleurodeles waltlgenome.</title>
        <authorList>
            <person name="Brown T."/>
            <person name="Elewa A."/>
            <person name="Iarovenko S."/>
            <person name="Subramanian E."/>
            <person name="Araus A.J."/>
            <person name="Petzold A."/>
            <person name="Susuki M."/>
            <person name="Suzuki K.-i.T."/>
            <person name="Hayashi T."/>
            <person name="Toyoda A."/>
            <person name="Oliveira C."/>
            <person name="Osipova E."/>
            <person name="Leigh N.D."/>
            <person name="Simon A."/>
            <person name="Yun M.H."/>
        </authorList>
    </citation>
    <scope>NUCLEOTIDE SEQUENCE</scope>
    <source>
        <strain evidence="1">20211129_DDA</strain>
        <tissue evidence="1">Liver</tissue>
    </source>
</reference>
<name>A0AAV7WG87_PLEWA</name>
<evidence type="ECO:0008006" key="3">
    <source>
        <dbReference type="Google" id="ProtNLM"/>
    </source>
</evidence>
<dbReference type="Proteomes" id="UP001066276">
    <property type="component" value="Chromosome 1_2"/>
</dbReference>